<dbReference type="GO" id="GO:0005737">
    <property type="term" value="C:cytoplasm"/>
    <property type="evidence" value="ECO:0007669"/>
    <property type="project" value="TreeGrafter"/>
</dbReference>
<keyword evidence="5" id="KW-1185">Reference proteome</keyword>
<feature type="compositionally biased region" description="Basic and acidic residues" evidence="3">
    <location>
        <begin position="9"/>
        <end position="55"/>
    </location>
</feature>
<evidence type="ECO:0000313" key="4">
    <source>
        <dbReference type="EnsemblPlants" id="AUR62005817-RA:cds"/>
    </source>
</evidence>
<dbReference type="GO" id="GO:0004864">
    <property type="term" value="F:protein phosphatase inhibitor activity"/>
    <property type="evidence" value="ECO:0007669"/>
    <property type="project" value="TreeGrafter"/>
</dbReference>
<protein>
    <submittedName>
        <fullName evidence="4">Uncharacterized protein</fullName>
    </submittedName>
</protein>
<comment type="similarity">
    <text evidence="1 2">Belongs to the endosulfine family.</text>
</comment>
<dbReference type="EnsemblPlants" id="AUR62005817-RA">
    <property type="protein sequence ID" value="AUR62005817-RA:cds"/>
    <property type="gene ID" value="AUR62005817"/>
</dbReference>
<dbReference type="Pfam" id="PF04667">
    <property type="entry name" value="Endosulfine"/>
    <property type="match status" value="1"/>
</dbReference>
<dbReference type="PANTHER" id="PTHR10358">
    <property type="entry name" value="ENDOSULFINE"/>
    <property type="match status" value="1"/>
</dbReference>
<dbReference type="OMA" id="NEENQMP"/>
<reference evidence="4" key="1">
    <citation type="journal article" date="2017" name="Nature">
        <title>The genome of Chenopodium quinoa.</title>
        <authorList>
            <person name="Jarvis D.E."/>
            <person name="Ho Y.S."/>
            <person name="Lightfoot D.J."/>
            <person name="Schmoeckel S.M."/>
            <person name="Li B."/>
            <person name="Borm T.J.A."/>
            <person name="Ohyanagi H."/>
            <person name="Mineta K."/>
            <person name="Michell C.T."/>
            <person name="Saber N."/>
            <person name="Kharbatia N.M."/>
            <person name="Rupper R.R."/>
            <person name="Sharp A.R."/>
            <person name="Dally N."/>
            <person name="Boughton B.A."/>
            <person name="Woo Y.H."/>
            <person name="Gao G."/>
            <person name="Schijlen E.G.W.M."/>
            <person name="Guo X."/>
            <person name="Momin A.A."/>
            <person name="Negrao S."/>
            <person name="Al-Babili S."/>
            <person name="Gehring C."/>
            <person name="Roessner U."/>
            <person name="Jung C."/>
            <person name="Murphy K."/>
            <person name="Arold S.T."/>
            <person name="Gojobori T."/>
            <person name="van der Linden C.G."/>
            <person name="van Loo E.N."/>
            <person name="Jellen E.N."/>
            <person name="Maughan P.J."/>
            <person name="Tester M."/>
        </authorList>
    </citation>
    <scope>NUCLEOTIDE SEQUENCE [LARGE SCALE GENOMIC DNA]</scope>
    <source>
        <strain evidence="4">cv. PI 614886</strain>
    </source>
</reference>
<dbReference type="Gramene" id="AUR62005817-RA">
    <property type="protein sequence ID" value="AUR62005817-RA:cds"/>
    <property type="gene ID" value="AUR62005817"/>
</dbReference>
<dbReference type="AlphaFoldDB" id="A0A803L1S9"/>
<accession>A0A803L1S9</accession>
<organism evidence="4 5">
    <name type="scientific">Chenopodium quinoa</name>
    <name type="common">Quinoa</name>
    <dbReference type="NCBI Taxonomy" id="63459"/>
    <lineage>
        <taxon>Eukaryota</taxon>
        <taxon>Viridiplantae</taxon>
        <taxon>Streptophyta</taxon>
        <taxon>Embryophyta</taxon>
        <taxon>Tracheophyta</taxon>
        <taxon>Spermatophyta</taxon>
        <taxon>Magnoliopsida</taxon>
        <taxon>eudicotyledons</taxon>
        <taxon>Gunneridae</taxon>
        <taxon>Pentapetalae</taxon>
        <taxon>Caryophyllales</taxon>
        <taxon>Chenopodiaceae</taxon>
        <taxon>Chenopodioideae</taxon>
        <taxon>Atripliceae</taxon>
        <taxon>Chenopodium</taxon>
    </lineage>
</organism>
<feature type="region of interest" description="Disordered" evidence="3">
    <location>
        <begin position="1"/>
        <end position="126"/>
    </location>
</feature>
<evidence type="ECO:0000256" key="3">
    <source>
        <dbReference type="SAM" id="MobiDB-lite"/>
    </source>
</evidence>
<sequence>MSGTGEEVVQDKGVVDAELQENVHQESPKEDTGDVKKIEEHQMPSPEQQDHEHAFFDSADWALGKQKGQKPKGPLEALRPKLQPTYQQTRSRRSAYAPADSEAADHDGTGDDDNIEKVAPEVQSHK</sequence>
<evidence type="ECO:0000313" key="5">
    <source>
        <dbReference type="Proteomes" id="UP000596660"/>
    </source>
</evidence>
<feature type="compositionally biased region" description="Basic and acidic residues" evidence="3">
    <location>
        <begin position="103"/>
        <end position="126"/>
    </location>
</feature>
<proteinExistence type="inferred from homology"/>
<name>A0A803L1S9_CHEQI</name>
<reference evidence="4" key="2">
    <citation type="submission" date="2021-03" db="UniProtKB">
        <authorList>
            <consortium name="EnsemblPlants"/>
        </authorList>
    </citation>
    <scope>IDENTIFICATION</scope>
</reference>
<evidence type="ECO:0000256" key="2">
    <source>
        <dbReference type="RuleBase" id="RU363120"/>
    </source>
</evidence>
<dbReference type="Proteomes" id="UP000596660">
    <property type="component" value="Unplaced"/>
</dbReference>
<dbReference type="PANTHER" id="PTHR10358:SF6">
    <property type="entry name" value="ENDOSULFINE, ISOFORM A"/>
    <property type="match status" value="1"/>
</dbReference>
<dbReference type="InterPro" id="IPR006760">
    <property type="entry name" value="Endosulphine"/>
</dbReference>
<evidence type="ECO:0000256" key="1">
    <source>
        <dbReference type="ARBA" id="ARBA00010520"/>
    </source>
</evidence>